<evidence type="ECO:0000313" key="2">
    <source>
        <dbReference type="Proteomes" id="UP001168552"/>
    </source>
</evidence>
<dbReference type="GO" id="GO:0016787">
    <property type="term" value="F:hydrolase activity"/>
    <property type="evidence" value="ECO:0007669"/>
    <property type="project" value="UniProtKB-KW"/>
</dbReference>
<reference evidence="1" key="1">
    <citation type="submission" date="2023-06" db="EMBL/GenBank/DDBJ databases">
        <title>Cytophagales bacterium Strain LB-30, isolated from soil.</title>
        <authorList>
            <person name="Liu B."/>
        </authorList>
    </citation>
    <scope>NUCLEOTIDE SEQUENCE</scope>
    <source>
        <strain evidence="1">LB-30</strain>
    </source>
</reference>
<dbReference type="Proteomes" id="UP001168552">
    <property type="component" value="Unassembled WGS sequence"/>
</dbReference>
<protein>
    <submittedName>
        <fullName evidence="1">Alpha/beta hydrolase</fullName>
    </submittedName>
</protein>
<organism evidence="1 2">
    <name type="scientific">Shiella aurantiaca</name>
    <dbReference type="NCBI Taxonomy" id="3058365"/>
    <lineage>
        <taxon>Bacteria</taxon>
        <taxon>Pseudomonadati</taxon>
        <taxon>Bacteroidota</taxon>
        <taxon>Cytophagia</taxon>
        <taxon>Cytophagales</taxon>
        <taxon>Shiellaceae</taxon>
        <taxon>Shiella</taxon>
    </lineage>
</organism>
<comment type="caution">
    <text evidence="1">The sequence shown here is derived from an EMBL/GenBank/DDBJ whole genome shotgun (WGS) entry which is preliminary data.</text>
</comment>
<gene>
    <name evidence="1" type="ORF">QWY31_11195</name>
</gene>
<dbReference type="InterPro" id="IPR029058">
    <property type="entry name" value="AB_hydrolase_fold"/>
</dbReference>
<dbReference type="EMBL" id="JAUHJS010000005">
    <property type="protein sequence ID" value="MDN4166071.1"/>
    <property type="molecule type" value="Genomic_DNA"/>
</dbReference>
<dbReference type="Gene3D" id="3.40.50.1820">
    <property type="entry name" value="alpha/beta hydrolase"/>
    <property type="match status" value="1"/>
</dbReference>
<dbReference type="SUPFAM" id="SSF53474">
    <property type="entry name" value="alpha/beta-Hydrolases"/>
    <property type="match status" value="1"/>
</dbReference>
<accession>A0ABT8F804</accession>
<proteinExistence type="predicted"/>
<keyword evidence="2" id="KW-1185">Reference proteome</keyword>
<name>A0ABT8F804_9BACT</name>
<evidence type="ECO:0000313" key="1">
    <source>
        <dbReference type="EMBL" id="MDN4166071.1"/>
    </source>
</evidence>
<sequence>MLIGVSMGGMLCAELSEVLNPEKVIIISSAKNRQELPFCYTFQRIIPLYKLMPPRLLLGGAKMLQPLVEPDRNKNKATFQQMLGAKDPLYMKRSIGMIIRWERTLNSQKIIHIHGDNDHTLPIRRVRSDHVVPNGSHMITLTRFEEVKQILLKELLF</sequence>
<keyword evidence="1" id="KW-0378">Hydrolase</keyword>